<comment type="caution">
    <text evidence="1">The sequence shown here is derived from an EMBL/GenBank/DDBJ whole genome shotgun (WGS) entry which is preliminary data.</text>
</comment>
<dbReference type="RefSeq" id="WP_290283180.1">
    <property type="nucleotide sequence ID" value="NZ_JAUFQI010000001.1"/>
</dbReference>
<dbReference type="PROSITE" id="PS51257">
    <property type="entry name" value="PROKAR_LIPOPROTEIN"/>
    <property type="match status" value="1"/>
</dbReference>
<protein>
    <recommendedName>
        <fullName evidence="3">DUF2846 domain-containing protein</fullName>
    </recommendedName>
</protein>
<evidence type="ECO:0000313" key="1">
    <source>
        <dbReference type="EMBL" id="MFC3701808.1"/>
    </source>
</evidence>
<gene>
    <name evidence="1" type="ORF">ACFOND_09175</name>
</gene>
<reference evidence="2" key="1">
    <citation type="journal article" date="2019" name="Int. J. Syst. Evol. Microbiol.">
        <title>The Global Catalogue of Microorganisms (GCM) 10K type strain sequencing project: providing services to taxonomists for standard genome sequencing and annotation.</title>
        <authorList>
            <consortium name="The Broad Institute Genomics Platform"/>
            <consortium name="The Broad Institute Genome Sequencing Center for Infectious Disease"/>
            <person name="Wu L."/>
            <person name="Ma J."/>
        </authorList>
    </citation>
    <scope>NUCLEOTIDE SEQUENCE [LARGE SCALE GENOMIC DNA]</scope>
    <source>
        <strain evidence="2">CECT 8288</strain>
    </source>
</reference>
<accession>A0ABV7WTM7</accession>
<evidence type="ECO:0000313" key="2">
    <source>
        <dbReference type="Proteomes" id="UP001595710"/>
    </source>
</evidence>
<evidence type="ECO:0008006" key="3">
    <source>
        <dbReference type="Google" id="ProtNLM"/>
    </source>
</evidence>
<name>A0ABV7WTM7_9GAMM</name>
<keyword evidence="2" id="KW-1185">Reference proteome</keyword>
<sequence length="166" mass="18946">MTPLRNITRIIAVSAFIALLAGCASIPPVSNETGMLLIPIHYQKEVPGKPFIKYRVVFSDGTVTYLHADKSYGLVKNLAPGHYKVDYMEAMYIQSGRLTEDYTTNLSFTIEPGKITTSDNWLRVRLYKKPNAYYQQGYFERMTQTEKQSKMKEFSANNDLSGWVLQ</sequence>
<organism evidence="1 2">
    <name type="scientific">Reinekea marina</name>
    <dbReference type="NCBI Taxonomy" id="1310421"/>
    <lineage>
        <taxon>Bacteria</taxon>
        <taxon>Pseudomonadati</taxon>
        <taxon>Pseudomonadota</taxon>
        <taxon>Gammaproteobacteria</taxon>
        <taxon>Oceanospirillales</taxon>
        <taxon>Saccharospirillaceae</taxon>
        <taxon>Reinekea</taxon>
    </lineage>
</organism>
<dbReference type="EMBL" id="JBHRYN010000011">
    <property type="protein sequence ID" value="MFC3701808.1"/>
    <property type="molecule type" value="Genomic_DNA"/>
</dbReference>
<proteinExistence type="predicted"/>
<dbReference type="Proteomes" id="UP001595710">
    <property type="component" value="Unassembled WGS sequence"/>
</dbReference>